<name>A0A090MUC8_AFIFE</name>
<gene>
    <name evidence="1" type="ORF">BN961_02759</name>
</gene>
<organism evidence="1 2">
    <name type="scientific">Afipia felis</name>
    <name type="common">Cat scratch disease bacillus</name>
    <dbReference type="NCBI Taxonomy" id="1035"/>
    <lineage>
        <taxon>Bacteria</taxon>
        <taxon>Pseudomonadati</taxon>
        <taxon>Pseudomonadota</taxon>
        <taxon>Alphaproteobacteria</taxon>
        <taxon>Hyphomicrobiales</taxon>
        <taxon>Nitrobacteraceae</taxon>
        <taxon>Afipia</taxon>
    </lineage>
</organism>
<reference evidence="1 2" key="1">
    <citation type="journal article" date="2014" name="Genome Announc.">
        <title>Genome Sequence of Afipia felis Strain 76713, Isolated in Hospital Water Using an Amoeba Co-Culture Procedure.</title>
        <authorList>
            <person name="Benamar S."/>
            <person name="La Scola B."/>
            <person name="Croce O."/>
        </authorList>
    </citation>
    <scope>NUCLEOTIDE SEQUENCE [LARGE SCALE GENOMIC DNA]</scope>
    <source>
        <strain evidence="1 2">76713</strain>
    </source>
</reference>
<keyword evidence="2" id="KW-1185">Reference proteome</keyword>
<dbReference type="AlphaFoldDB" id="A0A090MUC8"/>
<comment type="caution">
    <text evidence="1">The sequence shown here is derived from an EMBL/GenBank/DDBJ whole genome shotgun (WGS) entry which is preliminary data.</text>
</comment>
<proteinExistence type="predicted"/>
<dbReference type="Proteomes" id="UP000035762">
    <property type="component" value="Unassembled WGS sequence"/>
</dbReference>
<dbReference type="EMBL" id="CCAZ020000002">
    <property type="protein sequence ID" value="CEG09334.1"/>
    <property type="molecule type" value="Genomic_DNA"/>
</dbReference>
<evidence type="ECO:0000313" key="1">
    <source>
        <dbReference type="EMBL" id="CEG09334.1"/>
    </source>
</evidence>
<accession>A0A090MUC8</accession>
<evidence type="ECO:0000313" key="2">
    <source>
        <dbReference type="Proteomes" id="UP000035762"/>
    </source>
</evidence>
<sequence length="145" mass="16200">MRPVADHAETLEFLALDVDPFLRERPALLAEFVDRHRVLVLALGAVAFFDLPLDRQAVAVPARHVVGIVAEHLLALGHKVLEDLIERVADMDVAVGVGRPIMQHEFRTVLGLLAQPLVQADLVPARQEVRLALRQARAHREVRLR</sequence>
<dbReference type="AntiFam" id="ANF00157">
    <property type="entry name" value="Shadow ORF (opposite ileS)"/>
</dbReference>
<protein>
    <submittedName>
        <fullName evidence="1">Uncharacterized protein</fullName>
    </submittedName>
</protein>